<dbReference type="Proteomes" id="UP000237481">
    <property type="component" value="Unassembled WGS sequence"/>
</dbReference>
<name>A0A2S4L4M7_9HYPO</name>
<feature type="region of interest" description="Disordered" evidence="1">
    <location>
        <begin position="1"/>
        <end position="101"/>
    </location>
</feature>
<feature type="compositionally biased region" description="Polar residues" evidence="1">
    <location>
        <begin position="64"/>
        <end position="78"/>
    </location>
</feature>
<reference evidence="2 3" key="1">
    <citation type="submission" date="2018-01" db="EMBL/GenBank/DDBJ databases">
        <title>Harnessing the power of phylogenomics to disentangle the directionality and signatures of interkingdom host jumping in the parasitic fungal genus Tolypocladium.</title>
        <authorList>
            <person name="Quandt C.A."/>
            <person name="Patterson W."/>
            <person name="Spatafora J.W."/>
        </authorList>
    </citation>
    <scope>NUCLEOTIDE SEQUENCE [LARGE SCALE GENOMIC DNA]</scope>
    <source>
        <strain evidence="2 3">NRBC 100945</strain>
    </source>
</reference>
<gene>
    <name evidence="2" type="ORF">TPAR_09466</name>
</gene>
<dbReference type="EMBL" id="PKSG01000252">
    <property type="protein sequence ID" value="POR37403.1"/>
    <property type="molecule type" value="Genomic_DNA"/>
</dbReference>
<keyword evidence="3" id="KW-1185">Reference proteome</keyword>
<evidence type="ECO:0000313" key="3">
    <source>
        <dbReference type="Proteomes" id="UP000237481"/>
    </source>
</evidence>
<proteinExistence type="predicted"/>
<evidence type="ECO:0000256" key="1">
    <source>
        <dbReference type="SAM" id="MobiDB-lite"/>
    </source>
</evidence>
<protein>
    <submittedName>
        <fullName evidence="2">Uncharacterized protein</fullName>
    </submittedName>
</protein>
<accession>A0A2S4L4M7</accession>
<evidence type="ECO:0000313" key="2">
    <source>
        <dbReference type="EMBL" id="POR37403.1"/>
    </source>
</evidence>
<dbReference type="AlphaFoldDB" id="A0A2S4L4M7"/>
<comment type="caution">
    <text evidence="2">The sequence shown here is derived from an EMBL/GenBank/DDBJ whole genome shotgun (WGS) entry which is preliminary data.</text>
</comment>
<sequence length="101" mass="10701">MSCRASAVHGPRAEAIPSKATLRHEKQRHPQPNPAPGVTASCGTLGRGRASADANSRLGRDKSPSGTEHQTTVATSQRLHPAMRKFFPRLEQSIGGGDLGH</sequence>
<organism evidence="2 3">
    <name type="scientific">Tolypocladium paradoxum</name>
    <dbReference type="NCBI Taxonomy" id="94208"/>
    <lineage>
        <taxon>Eukaryota</taxon>
        <taxon>Fungi</taxon>
        <taxon>Dikarya</taxon>
        <taxon>Ascomycota</taxon>
        <taxon>Pezizomycotina</taxon>
        <taxon>Sordariomycetes</taxon>
        <taxon>Hypocreomycetidae</taxon>
        <taxon>Hypocreales</taxon>
        <taxon>Ophiocordycipitaceae</taxon>
        <taxon>Tolypocladium</taxon>
    </lineage>
</organism>